<evidence type="ECO:0000259" key="6">
    <source>
        <dbReference type="PROSITE" id="PS50166"/>
    </source>
</evidence>
<dbReference type="SUPFAM" id="SSF48371">
    <property type="entry name" value="ARM repeat"/>
    <property type="match status" value="1"/>
</dbReference>
<evidence type="ECO:0000256" key="5">
    <source>
        <dbReference type="ARBA" id="ARBA00022927"/>
    </source>
</evidence>
<keyword evidence="5" id="KW-0653">Protein transport</keyword>
<dbReference type="GO" id="GO:0005737">
    <property type="term" value="C:cytoplasm"/>
    <property type="evidence" value="ECO:0007669"/>
    <property type="project" value="UniProtKB-SubCell"/>
</dbReference>
<dbReference type="PROSITE" id="PS50166">
    <property type="entry name" value="IMPORTIN_B_NT"/>
    <property type="match status" value="1"/>
</dbReference>
<comment type="subcellular location">
    <subcellularLocation>
        <location evidence="1">Cytoplasm</location>
    </subcellularLocation>
</comment>
<name>A0A8J4PYD4_9MYCE</name>
<dbReference type="InterPro" id="IPR040122">
    <property type="entry name" value="Importin_beta"/>
</dbReference>
<dbReference type="EMBL" id="AJWJ01000068">
    <property type="protein sequence ID" value="KAF2076221.1"/>
    <property type="molecule type" value="Genomic_DNA"/>
</dbReference>
<evidence type="ECO:0000313" key="7">
    <source>
        <dbReference type="EMBL" id="KAF2076221.1"/>
    </source>
</evidence>
<protein>
    <recommendedName>
        <fullName evidence="6">Importin N-terminal domain-containing protein</fullName>
    </recommendedName>
</protein>
<keyword evidence="4" id="KW-0677">Repeat</keyword>
<evidence type="ECO:0000256" key="2">
    <source>
        <dbReference type="ARBA" id="ARBA00022448"/>
    </source>
</evidence>
<dbReference type="InterPro" id="IPR058584">
    <property type="entry name" value="IMB1_TNPO1-like_TPR"/>
</dbReference>
<dbReference type="Gene3D" id="1.25.10.10">
    <property type="entry name" value="Leucine-rich Repeat Variant"/>
    <property type="match status" value="1"/>
</dbReference>
<reference evidence="7" key="1">
    <citation type="submission" date="2020-01" db="EMBL/GenBank/DDBJ databases">
        <title>Development of genomics and gene disruption for Polysphondylium violaceum indicates a role for the polyketide synthase stlB in stalk morphogenesis.</title>
        <authorList>
            <person name="Narita B."/>
            <person name="Kawabe Y."/>
            <person name="Kin K."/>
            <person name="Saito T."/>
            <person name="Gibbs R."/>
            <person name="Kuspa A."/>
            <person name="Muzny D."/>
            <person name="Queller D."/>
            <person name="Richards S."/>
            <person name="Strassman J."/>
            <person name="Sucgang R."/>
            <person name="Worley K."/>
            <person name="Schaap P."/>
        </authorList>
    </citation>
    <scope>NUCLEOTIDE SEQUENCE</scope>
    <source>
        <strain evidence="7">QSvi11</strain>
    </source>
</reference>
<accession>A0A8J4PYD4</accession>
<dbReference type="Pfam" id="PF25574">
    <property type="entry name" value="TPR_IMB1"/>
    <property type="match status" value="1"/>
</dbReference>
<dbReference type="AlphaFoldDB" id="A0A8J4PYD4"/>
<gene>
    <name evidence="7" type="ORF">CYY_002462</name>
</gene>
<keyword evidence="2" id="KW-0813">Transport</keyword>
<dbReference type="GO" id="GO:0006606">
    <property type="term" value="P:protein import into nucleus"/>
    <property type="evidence" value="ECO:0007669"/>
    <property type="project" value="InterPro"/>
</dbReference>
<dbReference type="InterPro" id="IPR016024">
    <property type="entry name" value="ARM-type_fold"/>
</dbReference>
<sequence length="833" mass="92262">MDLLQALVNGQSSDENTRKHAEEFIQNASKINFPAFLHGLATELSKESNPEPTRQLAGIVLKNSLNSKNEEINAGLSSQWLAIDEAQRSVIKDILLQGLSSPAHLARHTCAMDVACIGLIEIPNNQWETLVPTLIENIKSTNDFLKEATLEALGFICQEIDPSIMTKYSNQVLTVITTGMKDPNAKVQLAGTRAMGHALEFVKSNFEIKEQRDYILKVIFDNANSQDSNVKQVAFECLVKIVTLYYEFILTYMIDLYNLTVSVIEKDPNEGVVLQAIEFWTSLAEEEQLLYDELDRKQLIIPQALTQLIPVMLKTLTKQEEIDDGWGVTQAGTTCISAMAEVSGDDILPHVYPFIQNNITSPEWRLREAACIALGSILQGPTNFNELPNLIPHLVNMLKDPNEMVKDTASWTIGRICNHQISAIPNYLEVLIKALIEATADPVSKIAAHACWAIHNICQAFEEGPIGPISSLAPAFNPLAQCLLNAAHRPKPDEDDRKLKTNAYEALNSLISFSGAPVEPIIEILKLTLNDFEQSLKLSTNNPNLNTETYDNVSNLQALLCSTLLAVSVTIKEAIEPFAEFMMTCLIQVFSNQSAIIYEEALLAIGSIIHALDVKFKPFVPKTLEILSKCLVIVEMGSVTSIAVAIVGDIARIMGKEFTPYCNEIVQLVLSVLKNPKSSMSSKPNALSCLGDIALSIGAGFGQFLQIVMPILNQASFIPVYDEEFLNELRCALFETYTSIIHGLKSDEQSAQIQPYMGDILRFVGHVYEDKDRYDTVTVAAIGLLGDIAQALGDPIRPALEHEVVKGFIKEGYEKNFEIAQWTQRYIFGNKQI</sequence>
<evidence type="ECO:0000313" key="8">
    <source>
        <dbReference type="Proteomes" id="UP000695562"/>
    </source>
</evidence>
<dbReference type="GO" id="GO:0031267">
    <property type="term" value="F:small GTPase binding"/>
    <property type="evidence" value="ECO:0007669"/>
    <property type="project" value="InterPro"/>
</dbReference>
<keyword evidence="3" id="KW-0963">Cytoplasm</keyword>
<dbReference type="Pfam" id="PF13513">
    <property type="entry name" value="HEAT_EZ"/>
    <property type="match status" value="1"/>
</dbReference>
<keyword evidence="8" id="KW-1185">Reference proteome</keyword>
<organism evidence="7 8">
    <name type="scientific">Polysphondylium violaceum</name>
    <dbReference type="NCBI Taxonomy" id="133409"/>
    <lineage>
        <taxon>Eukaryota</taxon>
        <taxon>Amoebozoa</taxon>
        <taxon>Evosea</taxon>
        <taxon>Eumycetozoa</taxon>
        <taxon>Dictyostelia</taxon>
        <taxon>Dictyosteliales</taxon>
        <taxon>Dictyosteliaceae</taxon>
        <taxon>Polysphondylium</taxon>
    </lineage>
</organism>
<dbReference type="SMART" id="SM00913">
    <property type="entry name" value="IBN_N"/>
    <property type="match status" value="1"/>
</dbReference>
<proteinExistence type="predicted"/>
<feature type="domain" description="Importin N-terminal" evidence="6">
    <location>
        <begin position="21"/>
        <end position="101"/>
    </location>
</feature>
<evidence type="ECO:0000256" key="4">
    <source>
        <dbReference type="ARBA" id="ARBA00022737"/>
    </source>
</evidence>
<dbReference type="OrthoDB" id="10263328at2759"/>
<dbReference type="InterPro" id="IPR001494">
    <property type="entry name" value="Importin-beta_N"/>
</dbReference>
<dbReference type="Pfam" id="PF03810">
    <property type="entry name" value="IBN_N"/>
    <property type="match status" value="1"/>
</dbReference>
<dbReference type="PANTHER" id="PTHR10527">
    <property type="entry name" value="IMPORTIN BETA"/>
    <property type="match status" value="1"/>
</dbReference>
<comment type="caution">
    <text evidence="7">The sequence shown here is derived from an EMBL/GenBank/DDBJ whole genome shotgun (WGS) entry which is preliminary data.</text>
</comment>
<evidence type="ECO:0000256" key="1">
    <source>
        <dbReference type="ARBA" id="ARBA00004496"/>
    </source>
</evidence>
<dbReference type="InterPro" id="IPR011989">
    <property type="entry name" value="ARM-like"/>
</dbReference>
<evidence type="ECO:0000256" key="3">
    <source>
        <dbReference type="ARBA" id="ARBA00022490"/>
    </source>
</evidence>
<dbReference type="Proteomes" id="UP000695562">
    <property type="component" value="Unassembled WGS sequence"/>
</dbReference>